<proteinExistence type="predicted"/>
<dbReference type="Proteomes" id="UP001489719">
    <property type="component" value="Unassembled WGS sequence"/>
</dbReference>
<evidence type="ECO:0000313" key="2">
    <source>
        <dbReference type="Proteomes" id="UP001489719"/>
    </source>
</evidence>
<gene>
    <name evidence="1" type="ORF">V1517DRAFT_334234</name>
</gene>
<accession>A0ACC3TCL2</accession>
<sequence>MTDYRITILSISRCYRQFSSSSAALHCRLHAVLLLIEHNSIVMQSYLQYRNIGNVVRQQMGINQEKANPDLPSSVSSSEINTPVEDADSCPVGRVMTSRTHYSQRSTMGHALNGIQVRDRTTLEGKGGSVFIVGWDGERDPANPHNFSKVRRVTTTLIVSSIAFVVGMASSIDSAVLRQAAADFGVSEVAESLATGIYLIGYSVGALFAGPFSETLGRNVVYISTLILFSIFIMASALAPNFGAQVVFRFLAGFFGSTPLVCAGGSTSDMWDAVEKTYAFPIFAIGGFCGPVLGPVIGSYIGVGHIGSWRWTEWISLITSGLVLLLVILFQPETYAPILLKWKARHLREITGDIRYRAELEITHTTFSTRMKIALSRPFTMLAEPIIILMAVYLTVLYIVLFTFLDGYTFIFEDVYGISQGLTNIIFVAMAGGMLLATMLVPPLYRLTKKDMEGVLVKGGTHIDPEIRLWFAMLGGSISVPISLFWMGWTDFASISVWSPIIASAMFGYGVICIFISAYMYIIDSYEVYAASALAFVTLLRYACAGGMTVAGISFYKNMGTHWTLTILGCISAPLAPIPYVFYKWGYLVRRHSKHAVARK</sequence>
<reference evidence="2" key="1">
    <citation type="journal article" date="2024" name="Front. Bioeng. Biotechnol.">
        <title>Genome-scale model development and genomic sequencing of the oleaginous clade Lipomyces.</title>
        <authorList>
            <person name="Czajka J.J."/>
            <person name="Han Y."/>
            <person name="Kim J."/>
            <person name="Mondo S.J."/>
            <person name="Hofstad B.A."/>
            <person name="Robles A."/>
            <person name="Haridas S."/>
            <person name="Riley R."/>
            <person name="LaButti K."/>
            <person name="Pangilinan J."/>
            <person name="Andreopoulos W."/>
            <person name="Lipzen A."/>
            <person name="Yan J."/>
            <person name="Wang M."/>
            <person name="Ng V."/>
            <person name="Grigoriev I.V."/>
            <person name="Spatafora J.W."/>
            <person name="Magnuson J.K."/>
            <person name="Baker S.E."/>
            <person name="Pomraning K.R."/>
        </authorList>
    </citation>
    <scope>NUCLEOTIDE SEQUENCE [LARGE SCALE GENOMIC DNA]</scope>
    <source>
        <strain evidence="2">CBS 10300</strain>
    </source>
</reference>
<evidence type="ECO:0000313" key="1">
    <source>
        <dbReference type="EMBL" id="KAK9318913.1"/>
    </source>
</evidence>
<organism evidence="1 2">
    <name type="scientific">Lipomyces orientalis</name>
    <dbReference type="NCBI Taxonomy" id="1233043"/>
    <lineage>
        <taxon>Eukaryota</taxon>
        <taxon>Fungi</taxon>
        <taxon>Dikarya</taxon>
        <taxon>Ascomycota</taxon>
        <taxon>Saccharomycotina</taxon>
        <taxon>Lipomycetes</taxon>
        <taxon>Lipomycetales</taxon>
        <taxon>Lipomycetaceae</taxon>
        <taxon>Lipomyces</taxon>
    </lineage>
</organism>
<dbReference type="EMBL" id="MU970267">
    <property type="protein sequence ID" value="KAK9318913.1"/>
    <property type="molecule type" value="Genomic_DNA"/>
</dbReference>
<name>A0ACC3TCL2_9ASCO</name>
<comment type="caution">
    <text evidence="1">The sequence shown here is derived from an EMBL/GenBank/DDBJ whole genome shotgun (WGS) entry which is preliminary data.</text>
</comment>
<keyword evidence="2" id="KW-1185">Reference proteome</keyword>
<protein>
    <submittedName>
        <fullName evidence="1">Major facilitator superfamily domain-containing protein</fullName>
    </submittedName>
</protein>